<evidence type="ECO:0000259" key="1">
    <source>
        <dbReference type="Pfam" id="PF03435"/>
    </source>
</evidence>
<dbReference type="Proteomes" id="UP001550628">
    <property type="component" value="Unassembled WGS sequence"/>
</dbReference>
<feature type="domain" description="Saccharopine dehydrogenase NADP binding" evidence="1">
    <location>
        <begin position="3"/>
        <end position="123"/>
    </location>
</feature>
<evidence type="ECO:0000313" key="2">
    <source>
        <dbReference type="EMBL" id="MEU1952634.1"/>
    </source>
</evidence>
<comment type="caution">
    <text evidence="2">The sequence shown here is derived from an EMBL/GenBank/DDBJ whole genome shotgun (WGS) entry which is preliminary data.</text>
</comment>
<dbReference type="PANTHER" id="PTHR43781:SF1">
    <property type="entry name" value="SACCHAROPINE DEHYDROGENASE"/>
    <property type="match status" value="1"/>
</dbReference>
<gene>
    <name evidence="2" type="ORF">ABZ510_12290</name>
</gene>
<dbReference type="InterPro" id="IPR005097">
    <property type="entry name" value="Sacchrp_dh_NADP-bd"/>
</dbReference>
<dbReference type="Pfam" id="PF03435">
    <property type="entry name" value="Sacchrp_dh_NADP"/>
    <property type="match status" value="1"/>
</dbReference>
<dbReference type="RefSeq" id="WP_356957029.1">
    <property type="nucleotide sequence ID" value="NZ_JBEYBD010000008.1"/>
</dbReference>
<dbReference type="EMBL" id="JBEYBF010000007">
    <property type="protein sequence ID" value="MEU1952634.1"/>
    <property type="molecule type" value="Genomic_DNA"/>
</dbReference>
<dbReference type="SUPFAM" id="SSF51735">
    <property type="entry name" value="NAD(P)-binding Rossmann-fold domains"/>
    <property type="match status" value="1"/>
</dbReference>
<accession>A0ABV2WP25</accession>
<name>A0ABV2WP25_9NOCA</name>
<proteinExistence type="predicted"/>
<reference evidence="2 3" key="1">
    <citation type="submission" date="2024-06" db="EMBL/GenBank/DDBJ databases">
        <title>The Natural Products Discovery Center: Release of the First 8490 Sequenced Strains for Exploring Actinobacteria Biosynthetic Diversity.</title>
        <authorList>
            <person name="Kalkreuter E."/>
            <person name="Kautsar S.A."/>
            <person name="Yang D."/>
            <person name="Bader C.D."/>
            <person name="Teijaro C.N."/>
            <person name="Fluegel L."/>
            <person name="Davis C.M."/>
            <person name="Simpson J.R."/>
            <person name="Lauterbach L."/>
            <person name="Steele A.D."/>
            <person name="Gui C."/>
            <person name="Meng S."/>
            <person name="Li G."/>
            <person name="Viehrig K."/>
            <person name="Ye F."/>
            <person name="Su P."/>
            <person name="Kiefer A.F."/>
            <person name="Nichols A."/>
            <person name="Cepeda A.J."/>
            <person name="Yan W."/>
            <person name="Fan B."/>
            <person name="Jiang Y."/>
            <person name="Adhikari A."/>
            <person name="Zheng C.-J."/>
            <person name="Schuster L."/>
            <person name="Cowan T.M."/>
            <person name="Smanski M.J."/>
            <person name="Chevrette M.G."/>
            <person name="De Carvalho L.P.S."/>
            <person name="Shen B."/>
        </authorList>
    </citation>
    <scope>NUCLEOTIDE SEQUENCE [LARGE SCALE GENOMIC DNA]</scope>
    <source>
        <strain evidence="2 3">NPDC019708</strain>
    </source>
</reference>
<sequence>MRIAVYGATGHVGGHIITELIRRGVRPVLVGRNAERLHAIAPGDHTEIRVAALDDHAALTAAFTGVDTVISSLPAYVTHGAPVLAAALAAGAHYVDLSGEQLWLDRVFNEFAANAEAAGVTAVPGITDSNLPGDLLGYLTARRIGAPAEIVISHHTHSGGEGSRGSARTLLASLDWFRDGGWHYQDGERRRGPIDRHTSMIFPGTTAATTVTKFPQPPVLTIPRHTPVSFVAGVLDAQIHAAVGGVTPDLVETLPVAPSPGADMRYDLVVDAFGADNRRVRGVLSGVDSYRDSGLMAVAAAVELAEGTVRPGVLAAAEAFDPSAFLDGLAPHGISWRLDEETGR</sequence>
<keyword evidence="3" id="KW-1185">Reference proteome</keyword>
<organism evidence="2 3">
    <name type="scientific">Nocardia rhamnosiphila</name>
    <dbReference type="NCBI Taxonomy" id="426716"/>
    <lineage>
        <taxon>Bacteria</taxon>
        <taxon>Bacillati</taxon>
        <taxon>Actinomycetota</taxon>
        <taxon>Actinomycetes</taxon>
        <taxon>Mycobacteriales</taxon>
        <taxon>Nocardiaceae</taxon>
        <taxon>Nocardia</taxon>
    </lineage>
</organism>
<dbReference type="PANTHER" id="PTHR43781">
    <property type="entry name" value="SACCHAROPINE DEHYDROGENASE"/>
    <property type="match status" value="1"/>
</dbReference>
<dbReference type="Gene3D" id="3.40.50.720">
    <property type="entry name" value="NAD(P)-binding Rossmann-like Domain"/>
    <property type="match status" value="1"/>
</dbReference>
<protein>
    <submittedName>
        <fullName evidence="2">Saccharopine dehydrogenase NADP-binding domain-containing protein</fullName>
    </submittedName>
</protein>
<dbReference type="InterPro" id="IPR036291">
    <property type="entry name" value="NAD(P)-bd_dom_sf"/>
</dbReference>
<evidence type="ECO:0000313" key="3">
    <source>
        <dbReference type="Proteomes" id="UP001550628"/>
    </source>
</evidence>